<dbReference type="EC" id="2.7.7.7" evidence="1"/>
<dbReference type="PANTHER" id="PTHR11669:SF8">
    <property type="entry name" value="DNA POLYMERASE III SUBUNIT DELTA"/>
    <property type="match status" value="1"/>
</dbReference>
<dbReference type="SUPFAM" id="SSF52540">
    <property type="entry name" value="P-loop containing nucleoside triphosphate hydrolases"/>
    <property type="match status" value="1"/>
</dbReference>
<keyword evidence="1" id="KW-0808">Transferase</keyword>
<dbReference type="InterPro" id="IPR050238">
    <property type="entry name" value="DNA_Rep/Repair_Clamp_Loader"/>
</dbReference>
<dbReference type="GO" id="GO:0006261">
    <property type="term" value="P:DNA-templated DNA replication"/>
    <property type="evidence" value="ECO:0007669"/>
    <property type="project" value="TreeGrafter"/>
</dbReference>
<protein>
    <submittedName>
        <fullName evidence="1">DNA polymerase III delta prime subunit</fullName>
        <ecNumber evidence="1">2.7.7.7</ecNumber>
    </submittedName>
</protein>
<dbReference type="AlphaFoldDB" id="A0A6J4HDI9"/>
<accession>A0A6J4HDI9</accession>
<keyword evidence="1" id="KW-0548">Nucleotidyltransferase</keyword>
<gene>
    <name evidence="1" type="ORF">AVDCRST_MAG63-391</name>
</gene>
<sequence length="373" mass="40478">MSFADIIGQETALAALRAAVAHDNIPQAYLFLGPDGVGKMTAAVEFAKALNCAQREPGEGDACDACVNCTRIAADQHPDVQRIAPDGEQTKIWQFWTRSGHPPGALESINFAPVAAPRRVYLIERAETLNEEAANSILKALEEPPPYVHFVLCAPSQTAVLPTILSRCQLIRFRQVPQDRLADALTARKALDPEEARLLAAYAEGAPGRALRLAETPELRGQREALLDLAARIADSPVIAAFRLAEDLRAAAKTKAKKGEDDGEADRTARGDLTRALDVLMAWHRDLLALSLRGPDAPIVHTDQRAALLIAARRYAPDQIAQNVEALFAFRRHVERNANAQLATEVLMLRLVPRKTPAAPGADKAPPPVPKRS</sequence>
<dbReference type="Gene3D" id="3.40.50.300">
    <property type="entry name" value="P-loop containing nucleotide triphosphate hydrolases"/>
    <property type="match status" value="1"/>
</dbReference>
<dbReference type="InterPro" id="IPR027417">
    <property type="entry name" value="P-loop_NTPase"/>
</dbReference>
<dbReference type="GO" id="GO:0003887">
    <property type="term" value="F:DNA-directed DNA polymerase activity"/>
    <property type="evidence" value="ECO:0007669"/>
    <property type="project" value="UniProtKB-EC"/>
</dbReference>
<organism evidence="1">
    <name type="scientific">uncultured Armatimonadetes bacterium</name>
    <dbReference type="NCBI Taxonomy" id="157466"/>
    <lineage>
        <taxon>Bacteria</taxon>
        <taxon>Bacillati</taxon>
        <taxon>Armatimonadota</taxon>
        <taxon>environmental samples</taxon>
    </lineage>
</organism>
<name>A0A6J4HDI9_9BACT</name>
<evidence type="ECO:0000313" key="1">
    <source>
        <dbReference type="EMBL" id="CAA9219182.1"/>
    </source>
</evidence>
<reference evidence="1" key="1">
    <citation type="submission" date="2020-02" db="EMBL/GenBank/DDBJ databases">
        <authorList>
            <person name="Meier V. D."/>
        </authorList>
    </citation>
    <scope>NUCLEOTIDE SEQUENCE</scope>
    <source>
        <strain evidence="1">AVDCRST_MAG63</strain>
    </source>
</reference>
<dbReference type="PANTHER" id="PTHR11669">
    <property type="entry name" value="REPLICATION FACTOR C / DNA POLYMERASE III GAMMA-TAU SUBUNIT"/>
    <property type="match status" value="1"/>
</dbReference>
<dbReference type="EMBL" id="CADCTO010000049">
    <property type="protein sequence ID" value="CAA9219182.1"/>
    <property type="molecule type" value="Genomic_DNA"/>
</dbReference>
<dbReference type="Pfam" id="PF13177">
    <property type="entry name" value="DNA_pol3_delta2"/>
    <property type="match status" value="1"/>
</dbReference>
<proteinExistence type="predicted"/>